<gene>
    <name evidence="1" type="ORF">CLIB1444_03S09582</name>
</gene>
<keyword evidence="2" id="KW-1185">Reference proteome</keyword>
<protein>
    <submittedName>
        <fullName evidence="1">3-hydroxyphenylacetate 6-hydroxylase</fullName>
    </submittedName>
</protein>
<name>A0ACA9Y5N7_9ASCO</name>
<sequence length="551" mass="63896">MVAKKLSSKSTNMLLDIIFSLRSNPIWILPSMVMIGVSLCIVYDYMFPPKKIPGVFNIPGYPIVGNYFQLLNNPARKCMLWHKKYGKSIFSVRLGNKRVVVVNKFQDVNDIWGRSVVNSRPIQFTFHNIVSSTKGFTIGTTPFGPSYKVRKQFMSQFLNEKNINASIDIIDSETNYTIKNILRNHQLDFQPSSNPYLRNVYNFDDIDLYRYLQYFTLRASILLTYGIKLDCFNTDNLLCDNIIETENKIIQLRSPISNITDYFPILRVFESHEASTLARQHRDYYMEILLQKYKSFKGPGIYKNNLINEYMTTNYKNLDSTEFQSVCLTMISAGLDNTPLNLNHLIGHLTLHPEFQARAFKELLEVYETSNLIEIWDNISHSVSSPFIVALIKETLRYFTVLPLSLPRVTTKPFNYHGVEIPEGTTLFMNAFAANHDEDKFSQPFEFNPDRWLHQGKLKSKNIVNHFSFGKGVRMCSGSILAFKEMYIIMCKMIILFKFKKPRDSRYLMGLDPFEMNTNPSGTSFEPRVTKVKLVPRVHYGSDDLFNHLKH</sequence>
<accession>A0ACA9Y5N7</accession>
<dbReference type="EMBL" id="CALSDN010000003">
    <property type="protein sequence ID" value="CAH6720333.1"/>
    <property type="molecule type" value="Genomic_DNA"/>
</dbReference>
<evidence type="ECO:0000313" key="1">
    <source>
        <dbReference type="EMBL" id="CAH6720333.1"/>
    </source>
</evidence>
<evidence type="ECO:0000313" key="2">
    <source>
        <dbReference type="Proteomes" id="UP001152531"/>
    </source>
</evidence>
<dbReference type="Proteomes" id="UP001152531">
    <property type="component" value="Unassembled WGS sequence"/>
</dbReference>
<organism evidence="1 2">
    <name type="scientific">[Candida] jaroonii</name>
    <dbReference type="NCBI Taxonomy" id="467808"/>
    <lineage>
        <taxon>Eukaryota</taxon>
        <taxon>Fungi</taxon>
        <taxon>Dikarya</taxon>
        <taxon>Ascomycota</taxon>
        <taxon>Saccharomycotina</taxon>
        <taxon>Pichiomycetes</taxon>
        <taxon>Debaryomycetaceae</taxon>
        <taxon>Yamadazyma</taxon>
    </lineage>
</organism>
<comment type="caution">
    <text evidence="1">The sequence shown here is derived from an EMBL/GenBank/DDBJ whole genome shotgun (WGS) entry which is preliminary data.</text>
</comment>
<proteinExistence type="predicted"/>
<reference evidence="1" key="1">
    <citation type="submission" date="2022-06" db="EMBL/GenBank/DDBJ databases">
        <authorList>
            <person name="Legras J.-L."/>
            <person name="Devillers H."/>
            <person name="Grondin C."/>
        </authorList>
    </citation>
    <scope>NUCLEOTIDE SEQUENCE</scope>
    <source>
        <strain evidence="1">CLIB 1444</strain>
    </source>
</reference>